<sequence>MSRKLAIAGKGIGGELTPEEGDVWGIGEYFMHRYCSAAWEMHDYTWTVDQCLRHKIEMYENMPDAVKSNYTAAGLYGSALWKHKGFKEKAEAVNKNGIPLVTVSKYHEDNPVQGVVVPTSVEYPLYRVIFDVLGGRDYLIGTANYALAYAIYTGKYNPITLYGINLRTWEEWAYQRPNCE</sequence>
<gene>
    <name evidence="1" type="ORF">S01H4_60528</name>
</gene>
<proteinExistence type="predicted"/>
<dbReference type="AlphaFoldDB" id="X1E8R5"/>
<dbReference type="EMBL" id="BART01035710">
    <property type="protein sequence ID" value="GAH16780.1"/>
    <property type="molecule type" value="Genomic_DNA"/>
</dbReference>
<accession>X1E8R5</accession>
<reference evidence="1" key="1">
    <citation type="journal article" date="2014" name="Front. Microbiol.">
        <title>High frequency of phylogenetically diverse reductive dehalogenase-homologous genes in deep subseafloor sedimentary metagenomes.</title>
        <authorList>
            <person name="Kawai M."/>
            <person name="Futagami T."/>
            <person name="Toyoda A."/>
            <person name="Takaki Y."/>
            <person name="Nishi S."/>
            <person name="Hori S."/>
            <person name="Arai W."/>
            <person name="Tsubouchi T."/>
            <person name="Morono Y."/>
            <person name="Uchiyama I."/>
            <person name="Ito T."/>
            <person name="Fujiyama A."/>
            <person name="Inagaki F."/>
            <person name="Takami H."/>
        </authorList>
    </citation>
    <scope>NUCLEOTIDE SEQUENCE</scope>
    <source>
        <strain evidence="1">Expedition CK06-06</strain>
    </source>
</reference>
<name>X1E8R5_9ZZZZ</name>
<protein>
    <submittedName>
        <fullName evidence="1">Uncharacterized protein</fullName>
    </submittedName>
</protein>
<feature type="non-terminal residue" evidence="1">
    <location>
        <position position="180"/>
    </location>
</feature>
<comment type="caution">
    <text evidence="1">The sequence shown here is derived from an EMBL/GenBank/DDBJ whole genome shotgun (WGS) entry which is preliminary data.</text>
</comment>
<evidence type="ECO:0000313" key="1">
    <source>
        <dbReference type="EMBL" id="GAH16780.1"/>
    </source>
</evidence>
<organism evidence="1">
    <name type="scientific">marine sediment metagenome</name>
    <dbReference type="NCBI Taxonomy" id="412755"/>
    <lineage>
        <taxon>unclassified sequences</taxon>
        <taxon>metagenomes</taxon>
        <taxon>ecological metagenomes</taxon>
    </lineage>
</organism>